<protein>
    <submittedName>
        <fullName evidence="3">Clavaminate synthase-like protein</fullName>
    </submittedName>
</protein>
<evidence type="ECO:0000256" key="1">
    <source>
        <dbReference type="SAM" id="MobiDB-lite"/>
    </source>
</evidence>
<gene>
    <name evidence="3" type="ORF">DM02DRAFT_610813</name>
</gene>
<name>A0A2V1E6A8_9PLEO</name>
<dbReference type="Gene3D" id="2.60.120.10">
    <property type="entry name" value="Jelly Rolls"/>
    <property type="match status" value="1"/>
</dbReference>
<dbReference type="EMBL" id="KZ805315">
    <property type="protein sequence ID" value="PVI05214.1"/>
    <property type="molecule type" value="Genomic_DNA"/>
</dbReference>
<dbReference type="AlphaFoldDB" id="A0A2V1E6A8"/>
<dbReference type="Proteomes" id="UP000244855">
    <property type="component" value="Unassembled WGS sequence"/>
</dbReference>
<reference evidence="3 4" key="1">
    <citation type="journal article" date="2018" name="Sci. Rep.">
        <title>Comparative genomics provides insights into the lifestyle and reveals functional heterogeneity of dark septate endophytic fungi.</title>
        <authorList>
            <person name="Knapp D.G."/>
            <person name="Nemeth J.B."/>
            <person name="Barry K."/>
            <person name="Hainaut M."/>
            <person name="Henrissat B."/>
            <person name="Johnson J."/>
            <person name="Kuo A."/>
            <person name="Lim J.H.P."/>
            <person name="Lipzen A."/>
            <person name="Nolan M."/>
            <person name="Ohm R.A."/>
            <person name="Tamas L."/>
            <person name="Grigoriev I.V."/>
            <person name="Spatafora J.W."/>
            <person name="Nagy L.G."/>
            <person name="Kovacs G.M."/>
        </authorList>
    </citation>
    <scope>NUCLEOTIDE SEQUENCE [LARGE SCALE GENOMIC DNA]</scope>
    <source>
        <strain evidence="3 4">DSE2036</strain>
    </source>
</reference>
<evidence type="ECO:0000313" key="4">
    <source>
        <dbReference type="Proteomes" id="UP000244855"/>
    </source>
</evidence>
<dbReference type="OrthoDB" id="415358at2759"/>
<proteinExistence type="predicted"/>
<feature type="domain" description="JmjC" evidence="2">
    <location>
        <begin position="181"/>
        <end position="373"/>
    </location>
</feature>
<accession>A0A2V1E6A8</accession>
<dbReference type="PANTHER" id="PTHR12461:SF99">
    <property type="entry name" value="BIFUNCTIONAL PEPTIDASE AND (3S)-LYSYL HYDROXYLASE JMJD7"/>
    <property type="match status" value="1"/>
</dbReference>
<sequence>MASNHEIPGLKDLGQAAPRPAPTGFKKDKVDDAVRDLITTYHSLNPTTIDELSEEPSALEFMRYVSRNRPFVVRKGAEAWKARQKWNANYLSNVMGSESVNVAITPYGNADSVISPTTQDSDTSQMIFVKPYETSLPFSAVLKQIQEQELAASDHPSFSGSSSQPSSAWPTRYLQTQNDNLRNEYNTIFSDVPPSIPFARIALAQDPDAINFWLGNSYSTTALHKDNYENVYVQILGKKHFVLLPPIEAPCVGEKSVLAATYRVHRNSDDGTAAIAADDVERSADLIATVDDPVEYVPFATWDPDYPERNATPYSRYSQPLRVTLDEGDMLYLPALWYHKVSQSCSEEGVCCAVNYWYDLDFSGGFWSMASFVRGVGLLSLNRLGGENVNGLVEKNEVEEQEGEE</sequence>
<dbReference type="SUPFAM" id="SSF51197">
    <property type="entry name" value="Clavaminate synthase-like"/>
    <property type="match status" value="1"/>
</dbReference>
<evidence type="ECO:0000259" key="2">
    <source>
        <dbReference type="PROSITE" id="PS51184"/>
    </source>
</evidence>
<dbReference type="PROSITE" id="PS51184">
    <property type="entry name" value="JMJC"/>
    <property type="match status" value="1"/>
</dbReference>
<dbReference type="SMART" id="SM00558">
    <property type="entry name" value="JmjC"/>
    <property type="match status" value="1"/>
</dbReference>
<feature type="region of interest" description="Disordered" evidence="1">
    <location>
        <begin position="1"/>
        <end position="27"/>
    </location>
</feature>
<evidence type="ECO:0000313" key="3">
    <source>
        <dbReference type="EMBL" id="PVI05214.1"/>
    </source>
</evidence>
<dbReference type="InterPro" id="IPR014710">
    <property type="entry name" value="RmlC-like_jellyroll"/>
</dbReference>
<organism evidence="3 4">
    <name type="scientific">Periconia macrospinosa</name>
    <dbReference type="NCBI Taxonomy" id="97972"/>
    <lineage>
        <taxon>Eukaryota</taxon>
        <taxon>Fungi</taxon>
        <taxon>Dikarya</taxon>
        <taxon>Ascomycota</taxon>
        <taxon>Pezizomycotina</taxon>
        <taxon>Dothideomycetes</taxon>
        <taxon>Pleosporomycetidae</taxon>
        <taxon>Pleosporales</taxon>
        <taxon>Massarineae</taxon>
        <taxon>Periconiaceae</taxon>
        <taxon>Periconia</taxon>
    </lineage>
</organism>
<dbReference type="Pfam" id="PF13621">
    <property type="entry name" value="Cupin_8"/>
    <property type="match status" value="1"/>
</dbReference>
<dbReference type="InterPro" id="IPR041667">
    <property type="entry name" value="Cupin_8"/>
</dbReference>
<dbReference type="STRING" id="97972.A0A2V1E6A8"/>
<dbReference type="PANTHER" id="PTHR12461">
    <property type="entry name" value="HYPOXIA-INDUCIBLE FACTOR 1 ALPHA INHIBITOR-RELATED"/>
    <property type="match status" value="1"/>
</dbReference>
<dbReference type="InterPro" id="IPR003347">
    <property type="entry name" value="JmjC_dom"/>
</dbReference>
<keyword evidence="4" id="KW-1185">Reference proteome</keyword>